<dbReference type="EMBL" id="JBBNFW010000187">
    <property type="protein sequence ID" value="MEQ2414238.1"/>
    <property type="molecule type" value="Genomic_DNA"/>
</dbReference>
<evidence type="ECO:0000313" key="1">
    <source>
        <dbReference type="EMBL" id="MEQ2414238.1"/>
    </source>
</evidence>
<evidence type="ECO:0008006" key="3">
    <source>
        <dbReference type="Google" id="ProtNLM"/>
    </source>
</evidence>
<accession>A0ABV1CR98</accession>
<comment type="caution">
    <text evidence="1">The sequence shown here is derived from an EMBL/GenBank/DDBJ whole genome shotgun (WGS) entry which is preliminary data.</text>
</comment>
<dbReference type="RefSeq" id="WP_271742371.1">
    <property type="nucleotide sequence ID" value="NZ_JBBNFW010000187.1"/>
</dbReference>
<evidence type="ECO:0000313" key="2">
    <source>
        <dbReference type="Proteomes" id="UP001470752"/>
    </source>
</evidence>
<organism evidence="1 2">
    <name type="scientific">Blautia acetigignens</name>
    <dbReference type="NCBI Taxonomy" id="2981783"/>
    <lineage>
        <taxon>Bacteria</taxon>
        <taxon>Bacillati</taxon>
        <taxon>Bacillota</taxon>
        <taxon>Clostridia</taxon>
        <taxon>Lachnospirales</taxon>
        <taxon>Lachnospiraceae</taxon>
        <taxon>Blautia</taxon>
    </lineage>
</organism>
<protein>
    <recommendedName>
        <fullName evidence="3">DUF4314 domain-containing protein</fullName>
    </recommendedName>
</protein>
<gene>
    <name evidence="1" type="ORF">AAAX94_14585</name>
</gene>
<reference evidence="1 2" key="1">
    <citation type="submission" date="2024-04" db="EMBL/GenBank/DDBJ databases">
        <title>Human intestinal bacterial collection.</title>
        <authorList>
            <person name="Pauvert C."/>
            <person name="Hitch T.C.A."/>
            <person name="Clavel T."/>
        </authorList>
    </citation>
    <scope>NUCLEOTIDE SEQUENCE [LARGE SCALE GENOMIC DNA]</scope>
    <source>
        <strain evidence="1 2">CLA-AA-H161</strain>
    </source>
</reference>
<proteinExistence type="predicted"/>
<keyword evidence="2" id="KW-1185">Reference proteome</keyword>
<dbReference type="Proteomes" id="UP001470752">
    <property type="component" value="Unassembled WGS sequence"/>
</dbReference>
<name>A0ABV1CR98_9FIRM</name>
<sequence>MTAKDLRSLLYDVPDNSEIVILNENAPIKGAVPVYQTFTFKADAGSKVVLMYQSKNGKEGTK</sequence>